<reference evidence="1 2" key="1">
    <citation type="submission" date="2018-05" db="EMBL/GenBank/DDBJ databases">
        <title>Evolution of GPA BGCs.</title>
        <authorList>
            <person name="Waglechner N."/>
            <person name="Wright G.D."/>
        </authorList>
    </citation>
    <scope>NUCLEOTIDE SEQUENCE [LARGE SCALE GENOMIC DNA]</scope>
    <source>
        <strain evidence="1 2">DSM 5908</strain>
    </source>
</reference>
<name>A0A428WB76_AMYBA</name>
<dbReference type="Pfam" id="PF14430">
    <property type="entry name" value="Imm1"/>
    <property type="match status" value="1"/>
</dbReference>
<gene>
    <name evidence="1" type="ORF">DMA12_27600</name>
</gene>
<keyword evidence="2" id="KW-1185">Reference proteome</keyword>
<sequence>MVTLEVWYNQEPENDYAEGDPPILVSTAAELDALIARVQADTKGMPVPSMVECSVQGDPRRGVFDMGIGQETGFVMFMTPRSAHTVGDASLTGKVVYDYMGNASEIPASYEVPLTEARRVAVAFLEREELP</sequence>
<dbReference type="InterPro" id="IPR025680">
    <property type="entry name" value="DddI"/>
</dbReference>
<dbReference type="EMBL" id="QHHU01000041">
    <property type="protein sequence ID" value="RSM40187.1"/>
    <property type="molecule type" value="Genomic_DNA"/>
</dbReference>
<evidence type="ECO:0000313" key="1">
    <source>
        <dbReference type="EMBL" id="RSM40187.1"/>
    </source>
</evidence>
<accession>A0A428WB76</accession>
<dbReference type="RefSeq" id="WP_020644603.1">
    <property type="nucleotide sequence ID" value="NZ_QHHU01000041.1"/>
</dbReference>
<dbReference type="AlphaFoldDB" id="A0A428WB76"/>
<dbReference type="Proteomes" id="UP000286716">
    <property type="component" value="Unassembled WGS sequence"/>
</dbReference>
<evidence type="ECO:0000313" key="2">
    <source>
        <dbReference type="Proteomes" id="UP000286716"/>
    </source>
</evidence>
<evidence type="ECO:0008006" key="3">
    <source>
        <dbReference type="Google" id="ProtNLM"/>
    </source>
</evidence>
<dbReference type="OrthoDB" id="5185958at2"/>
<organism evidence="1 2">
    <name type="scientific">Amycolatopsis balhimycina DSM 5908</name>
    <dbReference type="NCBI Taxonomy" id="1081091"/>
    <lineage>
        <taxon>Bacteria</taxon>
        <taxon>Bacillati</taxon>
        <taxon>Actinomycetota</taxon>
        <taxon>Actinomycetes</taxon>
        <taxon>Pseudonocardiales</taxon>
        <taxon>Pseudonocardiaceae</taxon>
        <taxon>Amycolatopsis</taxon>
    </lineage>
</organism>
<comment type="caution">
    <text evidence="1">The sequence shown here is derived from an EMBL/GenBank/DDBJ whole genome shotgun (WGS) entry which is preliminary data.</text>
</comment>
<protein>
    <recommendedName>
        <fullName evidence="3">Immunity protein Imm1</fullName>
    </recommendedName>
</protein>
<proteinExistence type="predicted"/>